<organism evidence="1 2">
    <name type="scientific">Pseudomonas putida</name>
    <name type="common">Arthrobacter siderocapsulatus</name>
    <dbReference type="NCBI Taxonomy" id="303"/>
    <lineage>
        <taxon>Bacteria</taxon>
        <taxon>Pseudomonadati</taxon>
        <taxon>Pseudomonadota</taxon>
        <taxon>Gammaproteobacteria</taxon>
        <taxon>Pseudomonadales</taxon>
        <taxon>Pseudomonadaceae</taxon>
        <taxon>Pseudomonas</taxon>
    </lineage>
</organism>
<dbReference type="EMBL" id="AP022227">
    <property type="protein sequence ID" value="BBT38902.1"/>
    <property type="molecule type" value="Genomic_DNA"/>
</dbReference>
<evidence type="ECO:0000313" key="2">
    <source>
        <dbReference type="Proteomes" id="UP000515680"/>
    </source>
</evidence>
<evidence type="ECO:0000313" key="1">
    <source>
        <dbReference type="EMBL" id="BBT38902.1"/>
    </source>
</evidence>
<dbReference type="AlphaFoldDB" id="A0A6S5TQB2"/>
<dbReference type="RefSeq" id="WP_182817513.1">
    <property type="nucleotide sequence ID" value="NZ_AP022227.1"/>
</dbReference>
<gene>
    <name evidence="1" type="ORF">WP8W18C01_12430</name>
</gene>
<proteinExistence type="predicted"/>
<dbReference type="Proteomes" id="UP000515680">
    <property type="component" value="Chromosome"/>
</dbReference>
<sequence>MNTNLPKLKELAQAAQQNQYDPVALNDYGMAVPPATVLELIAEIERHRLIEAEGCKPDSSNRPVGGHTADAPTMHGLDKAEGCQPDLINAPFFYALAGPDGKPHYDDFCVADNPADLECHEEGITIVPLYRHPAPSTQTADLTDVLPTVAVEGDQLVIRITTECLLHAVTCSSQWPVDETGAPSRINNGPLLIQEIIHELQREDEQGTNAMHRMFDEAALDAANNGSEAVDYDEVQP</sequence>
<accession>A0A6S5TQB2</accession>
<reference evidence="1 2" key="1">
    <citation type="submission" date="2019-12" db="EMBL/GenBank/DDBJ databases">
        <title>complete genome sequences of Pseudomonas putida str. WP8-W18-CRE-01 isolated from wastewater treatment plant effluent.</title>
        <authorList>
            <person name="Sekizuka T."/>
            <person name="Itokawa K."/>
            <person name="Yatsu K."/>
            <person name="Inamine Y."/>
            <person name="Kuroda M."/>
        </authorList>
    </citation>
    <scope>NUCLEOTIDE SEQUENCE [LARGE SCALE GENOMIC DNA]</scope>
    <source>
        <strain evidence="1 2">WP8-W18-CRE-01</strain>
    </source>
</reference>
<name>A0A6S5TQB2_PSEPU</name>
<protein>
    <submittedName>
        <fullName evidence="1">Uncharacterized protein</fullName>
    </submittedName>
</protein>